<dbReference type="AlphaFoldDB" id="A0A0M3K277"/>
<keyword evidence="2" id="KW-1185">Reference proteome</keyword>
<organism evidence="3">
    <name type="scientific">Anisakis simplex</name>
    <name type="common">Herring worm</name>
    <dbReference type="NCBI Taxonomy" id="6269"/>
    <lineage>
        <taxon>Eukaryota</taxon>
        <taxon>Metazoa</taxon>
        <taxon>Ecdysozoa</taxon>
        <taxon>Nematoda</taxon>
        <taxon>Chromadorea</taxon>
        <taxon>Rhabditida</taxon>
        <taxon>Spirurina</taxon>
        <taxon>Ascaridomorpha</taxon>
        <taxon>Ascaridoidea</taxon>
        <taxon>Anisakidae</taxon>
        <taxon>Anisakis</taxon>
        <taxon>Anisakis simplex complex</taxon>
    </lineage>
</organism>
<sequence>MYSVSAATKLISQVRDDDAYFGLDDVIVSGILAERAGVPRVCLSTAYFGYSGLELNQCWRHPPLIILAAGGFESVKYALDEVNSGMTKCNETNRVLW</sequence>
<name>A0A0M3K277_ANISI</name>
<accession>A0A0M3K277</accession>
<dbReference type="EMBL" id="UYRR01031745">
    <property type="protein sequence ID" value="VDK52326.1"/>
    <property type="molecule type" value="Genomic_DNA"/>
</dbReference>
<proteinExistence type="predicted"/>
<dbReference type="Proteomes" id="UP000267096">
    <property type="component" value="Unassembled WGS sequence"/>
</dbReference>
<dbReference type="WBParaSite" id="ASIM_0001500501-mRNA-1">
    <property type="protein sequence ID" value="ASIM_0001500501-mRNA-1"/>
    <property type="gene ID" value="ASIM_0001500501"/>
</dbReference>
<dbReference type="OrthoDB" id="115198at2759"/>
<protein>
    <submittedName>
        <fullName evidence="3">Glycosyltransferase family 1 protein</fullName>
    </submittedName>
</protein>
<evidence type="ECO:0000313" key="1">
    <source>
        <dbReference type="EMBL" id="VDK52326.1"/>
    </source>
</evidence>
<evidence type="ECO:0000313" key="3">
    <source>
        <dbReference type="WBParaSite" id="ASIM_0001500501-mRNA-1"/>
    </source>
</evidence>
<gene>
    <name evidence="1" type="ORF">ASIM_LOCUS14415</name>
</gene>
<reference evidence="3" key="1">
    <citation type="submission" date="2017-02" db="UniProtKB">
        <authorList>
            <consortium name="WormBaseParasite"/>
        </authorList>
    </citation>
    <scope>IDENTIFICATION</scope>
</reference>
<evidence type="ECO:0000313" key="2">
    <source>
        <dbReference type="Proteomes" id="UP000267096"/>
    </source>
</evidence>
<reference evidence="1 2" key="2">
    <citation type="submission" date="2018-11" db="EMBL/GenBank/DDBJ databases">
        <authorList>
            <consortium name="Pathogen Informatics"/>
        </authorList>
    </citation>
    <scope>NUCLEOTIDE SEQUENCE [LARGE SCALE GENOMIC DNA]</scope>
</reference>